<organism evidence="2 3">
    <name type="scientific">Macrostomum lignano</name>
    <dbReference type="NCBI Taxonomy" id="282301"/>
    <lineage>
        <taxon>Eukaryota</taxon>
        <taxon>Metazoa</taxon>
        <taxon>Spiralia</taxon>
        <taxon>Lophotrochozoa</taxon>
        <taxon>Platyhelminthes</taxon>
        <taxon>Rhabditophora</taxon>
        <taxon>Macrostomorpha</taxon>
        <taxon>Macrostomida</taxon>
        <taxon>Macrostomidae</taxon>
        <taxon>Macrostomum</taxon>
    </lineage>
</organism>
<accession>A0A267F3V6</accession>
<keyword evidence="3" id="KW-1185">Reference proteome</keyword>
<comment type="caution">
    <text evidence="2">The sequence shown here is derived from an EMBL/GenBank/DDBJ whole genome shotgun (WGS) entry which is preliminary data.</text>
</comment>
<dbReference type="Proteomes" id="UP000215902">
    <property type="component" value="Unassembled WGS sequence"/>
</dbReference>
<proteinExistence type="predicted"/>
<name>A0A267F3V6_9PLAT</name>
<feature type="compositionally biased region" description="Polar residues" evidence="1">
    <location>
        <begin position="119"/>
        <end position="145"/>
    </location>
</feature>
<reference evidence="2 3" key="1">
    <citation type="submission" date="2017-06" db="EMBL/GenBank/DDBJ databases">
        <title>A platform for efficient transgenesis in Macrostomum lignano, a flatworm model organism for stem cell research.</title>
        <authorList>
            <person name="Berezikov E."/>
        </authorList>
    </citation>
    <scope>NUCLEOTIDE SEQUENCE [LARGE SCALE GENOMIC DNA]</scope>
    <source>
        <strain evidence="2">DV1</strain>
        <tissue evidence="2">Whole organism</tissue>
    </source>
</reference>
<gene>
    <name evidence="2" type="ORF">BOX15_Mlig009413g1</name>
</gene>
<evidence type="ECO:0000256" key="1">
    <source>
        <dbReference type="SAM" id="MobiDB-lite"/>
    </source>
</evidence>
<protein>
    <submittedName>
        <fullName evidence="2">Uncharacterized protein</fullName>
    </submittedName>
</protein>
<sequence length="236" mass="26106">MAATVAAEFSNDDDNLMTATNRSATSPEFLEPAAVGVAQQQQRFLSIVSKVSRWIAASDRHVRCLFAEDRSTSTTATQLSPSVLSEAGELERTALAERLCKDAVDRAAAAHLARNAAAGTQQANNHGRHSNCSYHQRPSNNSGRYGNQKFEKKRRSNEIFPTGYHGNRRQSKFHLDNRNTATSDASIGYHGNKNVAKHRSCRVSVKLLLELPSESKVKVQPMKKSRHSFSLSNFHL</sequence>
<dbReference type="AlphaFoldDB" id="A0A267F3V6"/>
<evidence type="ECO:0000313" key="3">
    <source>
        <dbReference type="Proteomes" id="UP000215902"/>
    </source>
</evidence>
<evidence type="ECO:0000313" key="2">
    <source>
        <dbReference type="EMBL" id="PAA67837.1"/>
    </source>
</evidence>
<dbReference type="EMBL" id="NIVC01001449">
    <property type="protein sequence ID" value="PAA67837.1"/>
    <property type="molecule type" value="Genomic_DNA"/>
</dbReference>
<feature type="region of interest" description="Disordered" evidence="1">
    <location>
        <begin position="115"/>
        <end position="177"/>
    </location>
</feature>